<evidence type="ECO:0000259" key="17">
    <source>
        <dbReference type="PROSITE" id="PS50886"/>
    </source>
</evidence>
<dbReference type="SUPFAM" id="SSF46955">
    <property type="entry name" value="Putative DNA-binding domain"/>
    <property type="match status" value="1"/>
</dbReference>
<evidence type="ECO:0000256" key="14">
    <source>
        <dbReference type="ARBA" id="ARBA00049255"/>
    </source>
</evidence>
<dbReference type="PROSITE" id="PS50886">
    <property type="entry name" value="TRBD"/>
    <property type="match status" value="1"/>
</dbReference>
<dbReference type="Gene3D" id="3.30.70.380">
    <property type="entry name" value="Ferrodoxin-fold anticodon-binding domain"/>
    <property type="match status" value="1"/>
</dbReference>
<evidence type="ECO:0000256" key="9">
    <source>
        <dbReference type="ARBA" id="ARBA00022840"/>
    </source>
</evidence>
<evidence type="ECO:0000256" key="6">
    <source>
        <dbReference type="ARBA" id="ARBA00022598"/>
    </source>
</evidence>
<comment type="similarity">
    <text evidence="2 15">Belongs to the phenylalanyl-tRNA synthetase beta subunit family. Type 1 subfamily.</text>
</comment>
<proteinExistence type="inferred from homology"/>
<dbReference type="CDD" id="cd00769">
    <property type="entry name" value="PheRS_beta_core"/>
    <property type="match status" value="1"/>
</dbReference>
<keyword evidence="13 15" id="KW-0030">Aminoacyl-tRNA synthetase</keyword>
<dbReference type="HAMAP" id="MF_00283">
    <property type="entry name" value="Phe_tRNA_synth_beta1"/>
    <property type="match status" value="1"/>
</dbReference>
<keyword evidence="6 15" id="KW-0436">Ligase</keyword>
<dbReference type="Proteomes" id="UP000011820">
    <property type="component" value="Chromosome"/>
</dbReference>
<dbReference type="SUPFAM" id="SSF56037">
    <property type="entry name" value="PheT/TilS domain"/>
    <property type="match status" value="1"/>
</dbReference>
<feature type="domain" description="TRNA-binding" evidence="17">
    <location>
        <begin position="38"/>
        <end position="147"/>
    </location>
</feature>
<keyword evidence="8 15" id="KW-0547">Nucleotide-binding</keyword>
<feature type="binding site" evidence="15">
    <location>
        <position position="458"/>
    </location>
    <ligand>
        <name>Mg(2+)</name>
        <dbReference type="ChEBI" id="CHEBI:18420"/>
        <note>shared with alpha subunit</note>
    </ligand>
</feature>
<dbReference type="InterPro" id="IPR005121">
    <property type="entry name" value="Fdx_antiC-bd"/>
</dbReference>
<dbReference type="PROSITE" id="PS51447">
    <property type="entry name" value="FDX_ACB"/>
    <property type="match status" value="1"/>
</dbReference>
<keyword evidence="9 15" id="KW-0067">ATP-binding</keyword>
<dbReference type="InterPro" id="IPR012340">
    <property type="entry name" value="NA-bd_OB-fold"/>
</dbReference>
<comment type="subcellular location">
    <subcellularLocation>
        <location evidence="1 15">Cytoplasm</location>
    </subcellularLocation>
</comment>
<dbReference type="SUPFAM" id="SSF55681">
    <property type="entry name" value="Class II aaRS and biotin synthetases"/>
    <property type="match status" value="1"/>
</dbReference>
<dbReference type="InterPro" id="IPR041616">
    <property type="entry name" value="PheRS_beta_core"/>
</dbReference>
<evidence type="ECO:0000256" key="8">
    <source>
        <dbReference type="ARBA" id="ARBA00022741"/>
    </source>
</evidence>
<reference evidence="20 21" key="1">
    <citation type="journal article" date="2013" name="Genome Announc.">
        <title>Complete Genome Sequence of a Chinese Strain of 'Candidatus Liberibacter asiaticus'.</title>
        <authorList>
            <person name="Lin H."/>
            <person name="Han C.S."/>
            <person name="Liu B."/>
            <person name="Lou B."/>
            <person name="Bai X."/>
            <person name="Deng C."/>
            <person name="Civerolo E.L."/>
            <person name="Gupta G."/>
        </authorList>
    </citation>
    <scope>NUCLEOTIDE SEQUENCE [LARGE SCALE GENOMIC DNA]</scope>
    <source>
        <strain evidence="21">gxpsy</strain>
    </source>
</reference>
<dbReference type="InterPro" id="IPR045060">
    <property type="entry name" value="Phe-tRNA-ligase_IIc_bsu"/>
</dbReference>
<dbReference type="InterPro" id="IPR002547">
    <property type="entry name" value="tRNA-bd_dom"/>
</dbReference>
<dbReference type="SUPFAM" id="SSF50249">
    <property type="entry name" value="Nucleic acid-binding proteins"/>
    <property type="match status" value="1"/>
</dbReference>
<evidence type="ECO:0000256" key="15">
    <source>
        <dbReference type="HAMAP-Rule" id="MF_00283"/>
    </source>
</evidence>
<dbReference type="PANTHER" id="PTHR10947">
    <property type="entry name" value="PHENYLALANYL-TRNA SYNTHETASE BETA CHAIN AND LEUCINE-RICH REPEAT-CONTAINING PROTEIN 47"/>
    <property type="match status" value="1"/>
</dbReference>
<dbReference type="Gene3D" id="3.50.40.10">
    <property type="entry name" value="Phenylalanyl-trna Synthetase, Chain B, domain 3"/>
    <property type="match status" value="1"/>
</dbReference>
<keyword evidence="4 15" id="KW-0963">Cytoplasm</keyword>
<dbReference type="EMBL" id="CP004005">
    <property type="protein sequence ID" value="AGH16556.1"/>
    <property type="molecule type" value="Genomic_DNA"/>
</dbReference>
<evidence type="ECO:0000256" key="7">
    <source>
        <dbReference type="ARBA" id="ARBA00022723"/>
    </source>
</evidence>
<dbReference type="Pfam" id="PF03147">
    <property type="entry name" value="FDX-ACB"/>
    <property type="match status" value="1"/>
</dbReference>
<evidence type="ECO:0000256" key="13">
    <source>
        <dbReference type="ARBA" id="ARBA00023146"/>
    </source>
</evidence>
<feature type="binding site" evidence="15">
    <location>
        <position position="462"/>
    </location>
    <ligand>
        <name>Mg(2+)</name>
        <dbReference type="ChEBI" id="CHEBI:18420"/>
        <note>shared with alpha subunit</note>
    </ligand>
</feature>
<evidence type="ECO:0000256" key="11">
    <source>
        <dbReference type="ARBA" id="ARBA00022884"/>
    </source>
</evidence>
<protein>
    <recommendedName>
        <fullName evidence="15">Phenylalanine--tRNA ligase beta subunit</fullName>
        <ecNumber evidence="15">6.1.1.20</ecNumber>
    </recommendedName>
    <alternativeName>
        <fullName evidence="15">Phenylalanyl-tRNA synthetase beta subunit</fullName>
        <shortName evidence="15">PheRS</shortName>
    </alternativeName>
</protein>
<dbReference type="GeneID" id="93076556"/>
<evidence type="ECO:0000313" key="20">
    <source>
        <dbReference type="EMBL" id="AGH16556.1"/>
    </source>
</evidence>
<evidence type="ECO:0000259" key="19">
    <source>
        <dbReference type="PROSITE" id="PS51483"/>
    </source>
</evidence>
<dbReference type="Gene3D" id="3.30.56.10">
    <property type="match status" value="2"/>
</dbReference>
<dbReference type="SMART" id="SM00896">
    <property type="entry name" value="FDX-ACB"/>
    <property type="match status" value="1"/>
</dbReference>
<accession>A0ABM5NES2</accession>
<dbReference type="InterPro" id="IPR005146">
    <property type="entry name" value="B3/B4_tRNA-bd"/>
</dbReference>
<dbReference type="RefSeq" id="WP_012778535.1">
    <property type="nucleotide sequence ID" value="NC_020549.1"/>
</dbReference>
<dbReference type="SMART" id="SM00874">
    <property type="entry name" value="B5"/>
    <property type="match status" value="1"/>
</dbReference>
<feature type="binding site" evidence="15">
    <location>
        <position position="461"/>
    </location>
    <ligand>
        <name>Mg(2+)</name>
        <dbReference type="ChEBI" id="CHEBI:18420"/>
        <note>shared with alpha subunit</note>
    </ligand>
</feature>
<keyword evidence="7 15" id="KW-0479">Metal-binding</keyword>
<organism evidence="20 21">
    <name type="scientific">Candidatus Liberibacter asiaticus str. gxpsy</name>
    <dbReference type="NCBI Taxonomy" id="1174529"/>
    <lineage>
        <taxon>Bacteria</taxon>
        <taxon>Pseudomonadati</taxon>
        <taxon>Pseudomonadota</taxon>
        <taxon>Alphaproteobacteria</taxon>
        <taxon>Hyphomicrobiales</taxon>
        <taxon>Rhizobiaceae</taxon>
        <taxon>Liberibacter</taxon>
    </lineage>
</organism>
<feature type="domain" description="B5" evidence="19">
    <location>
        <begin position="399"/>
        <end position="474"/>
    </location>
</feature>
<sequence length="805" mass="89022">MKFTLSWLKDHLDTDVSLEKICDTLTSIGLEVEKVDNREALSPFTIVKVLSVERNPDLDCAILRIDTGKHQEIQVVCGAPNVRVGLLGVWAPPGSCIPENNMIVNVRKIRGIESTGMMCSEKELMLSDDSASIMELPIDAPVGGRLSDYLELSDPIIDVSLTPNRSDCIGVRGIALDLVAAGLGKLKEINISCPLSSESIPLEIKFDLDDSSLCKGFAMCCVKGVRNNVAPNWMRQRLKAVGLRSISALVDITNYVSLDRGYPSHVFDASRISDVLTVRRACSGEKILALDNQEYDLSPDNVVIASDGRIQSIAGIIGGKHAGCDDNTTDVLVEVALWDPINIARSGKNLGIITDSRYRFERGVDLQGMIPVLKHIVSLILSLCGGTASDICIARNITYKPRKIVFMNSEVKRLSGIDVPIEDSLRILERLGFSVIGEYDKFEVSVPSWRQDVEEKADLVEEILRIYGVDQIKSEPLPLTQVEDKRNLSLQQSRTRYVKRVLASRAMMEVVNWSFISKEQSVLFGGGQRELEILNPISADMSNMRTSLLPGLLKATGRNVDRAIADFAIFEVSHVYENDTPEGQKYMAAGIRKGSSGIEGSGRLWSDKSEERCRFVDLFDAKADALSVIEPFVSLDSLRFESGAPSWYHPGRSGIIKTSAEIVLGYFGEFHPNILDFFGLSNPICGFEVYLDSIPISQKKRTKTKKVVHLSSLHPVKRDLAFIVDQHIPAGTLVNIIKNVDRLIDDVTVFDVFQGKSLGEGKKSVAIQVLIQPLKDTFRDDDIRILMDRIVENVVKKTNAVLRSS</sequence>
<comment type="subunit">
    <text evidence="3 15">Tetramer of two alpha and two beta subunits.</text>
</comment>
<gene>
    <name evidence="15" type="primary">pheT</name>
    <name evidence="20" type="ORF">WSI_00920</name>
</gene>
<feature type="domain" description="FDX-ACB" evidence="18">
    <location>
        <begin position="711"/>
        <end position="803"/>
    </location>
</feature>
<dbReference type="Pfam" id="PF01588">
    <property type="entry name" value="tRNA_bind"/>
    <property type="match status" value="1"/>
</dbReference>
<dbReference type="SUPFAM" id="SSF54991">
    <property type="entry name" value="Anticodon-binding domain of PheRS"/>
    <property type="match status" value="1"/>
</dbReference>
<evidence type="ECO:0000256" key="5">
    <source>
        <dbReference type="ARBA" id="ARBA00022555"/>
    </source>
</evidence>
<dbReference type="InterPro" id="IPR005147">
    <property type="entry name" value="tRNA_synthase_B5-dom"/>
</dbReference>
<keyword evidence="12 15" id="KW-0648">Protein biosynthesis</keyword>
<keyword evidence="11 16" id="KW-0694">RNA-binding</keyword>
<feature type="binding site" evidence="15">
    <location>
        <position position="452"/>
    </location>
    <ligand>
        <name>Mg(2+)</name>
        <dbReference type="ChEBI" id="CHEBI:18420"/>
        <note>shared with alpha subunit</note>
    </ligand>
</feature>
<comment type="cofactor">
    <cofactor evidence="15">
        <name>Mg(2+)</name>
        <dbReference type="ChEBI" id="CHEBI:18420"/>
    </cofactor>
    <text evidence="15">Binds 2 magnesium ions per tetramer.</text>
</comment>
<evidence type="ECO:0000313" key="21">
    <source>
        <dbReference type="Proteomes" id="UP000011820"/>
    </source>
</evidence>
<dbReference type="EC" id="6.1.1.20" evidence="15"/>
<evidence type="ECO:0000256" key="2">
    <source>
        <dbReference type="ARBA" id="ARBA00008653"/>
    </source>
</evidence>
<evidence type="ECO:0000256" key="10">
    <source>
        <dbReference type="ARBA" id="ARBA00022842"/>
    </source>
</evidence>
<evidence type="ECO:0000259" key="18">
    <source>
        <dbReference type="PROSITE" id="PS51447"/>
    </source>
</evidence>
<dbReference type="Pfam" id="PF03484">
    <property type="entry name" value="B5"/>
    <property type="match status" value="1"/>
</dbReference>
<dbReference type="PROSITE" id="PS51483">
    <property type="entry name" value="B5"/>
    <property type="match status" value="1"/>
</dbReference>
<dbReference type="InterPro" id="IPR020825">
    <property type="entry name" value="Phe-tRNA_synthase-like_B3/B4"/>
</dbReference>
<keyword evidence="21" id="KW-1185">Reference proteome</keyword>
<dbReference type="InterPro" id="IPR009061">
    <property type="entry name" value="DNA-bd_dom_put_sf"/>
</dbReference>
<evidence type="ECO:0000256" key="12">
    <source>
        <dbReference type="ARBA" id="ARBA00022917"/>
    </source>
</evidence>
<keyword evidence="10 15" id="KW-0460">Magnesium</keyword>
<dbReference type="PANTHER" id="PTHR10947:SF0">
    <property type="entry name" value="PHENYLALANINE--TRNA LIGASE BETA SUBUNIT"/>
    <property type="match status" value="1"/>
</dbReference>
<comment type="catalytic activity">
    <reaction evidence="14 15">
        <text>tRNA(Phe) + L-phenylalanine + ATP = L-phenylalanyl-tRNA(Phe) + AMP + diphosphate + H(+)</text>
        <dbReference type="Rhea" id="RHEA:19413"/>
        <dbReference type="Rhea" id="RHEA-COMP:9668"/>
        <dbReference type="Rhea" id="RHEA-COMP:9699"/>
        <dbReference type="ChEBI" id="CHEBI:15378"/>
        <dbReference type="ChEBI" id="CHEBI:30616"/>
        <dbReference type="ChEBI" id="CHEBI:33019"/>
        <dbReference type="ChEBI" id="CHEBI:58095"/>
        <dbReference type="ChEBI" id="CHEBI:78442"/>
        <dbReference type="ChEBI" id="CHEBI:78531"/>
        <dbReference type="ChEBI" id="CHEBI:456215"/>
        <dbReference type="EC" id="6.1.1.20"/>
    </reaction>
</comment>
<dbReference type="NCBIfam" id="TIGR00472">
    <property type="entry name" value="pheT_bact"/>
    <property type="match status" value="1"/>
</dbReference>
<name>A0ABM5NES2_LIBAS</name>
<dbReference type="SMART" id="SM00873">
    <property type="entry name" value="B3_4"/>
    <property type="match status" value="1"/>
</dbReference>
<evidence type="ECO:0000256" key="16">
    <source>
        <dbReference type="PROSITE-ProRule" id="PRU00209"/>
    </source>
</evidence>
<evidence type="ECO:0000256" key="4">
    <source>
        <dbReference type="ARBA" id="ARBA00022490"/>
    </source>
</evidence>
<dbReference type="Pfam" id="PF17759">
    <property type="entry name" value="tRNA_synthFbeta"/>
    <property type="match status" value="1"/>
</dbReference>
<evidence type="ECO:0000256" key="1">
    <source>
        <dbReference type="ARBA" id="ARBA00004496"/>
    </source>
</evidence>
<dbReference type="Gene3D" id="2.40.50.140">
    <property type="entry name" value="Nucleic acid-binding proteins"/>
    <property type="match status" value="1"/>
</dbReference>
<dbReference type="CDD" id="cd02796">
    <property type="entry name" value="tRNA_bind_bactPheRS"/>
    <property type="match status" value="1"/>
</dbReference>
<dbReference type="Pfam" id="PF03483">
    <property type="entry name" value="B3_4"/>
    <property type="match status" value="1"/>
</dbReference>
<dbReference type="InterPro" id="IPR036690">
    <property type="entry name" value="Fdx_antiC-bd_sf"/>
</dbReference>
<dbReference type="InterPro" id="IPR045864">
    <property type="entry name" value="aa-tRNA-synth_II/BPL/LPL"/>
</dbReference>
<dbReference type="InterPro" id="IPR033714">
    <property type="entry name" value="tRNA_bind_bactPheRS"/>
</dbReference>
<evidence type="ECO:0000256" key="3">
    <source>
        <dbReference type="ARBA" id="ARBA00011209"/>
    </source>
</evidence>
<dbReference type="Gene3D" id="3.30.930.10">
    <property type="entry name" value="Bira Bifunctional Protein, Domain 2"/>
    <property type="match status" value="1"/>
</dbReference>
<keyword evidence="5 16" id="KW-0820">tRNA-binding</keyword>
<dbReference type="InterPro" id="IPR004532">
    <property type="entry name" value="Phe-tRNA-ligase_IIc_bsu_bact"/>
</dbReference>